<dbReference type="InterPro" id="IPR045866">
    <property type="entry name" value="FAM210A/B-like"/>
</dbReference>
<dbReference type="Proteomes" id="UP000663880">
    <property type="component" value="Unassembled WGS sequence"/>
</dbReference>
<dbReference type="GO" id="GO:0005739">
    <property type="term" value="C:mitochondrion"/>
    <property type="evidence" value="ECO:0007669"/>
    <property type="project" value="TreeGrafter"/>
</dbReference>
<dbReference type="EMBL" id="CAJOBZ010000002">
    <property type="protein sequence ID" value="CAF4760221.1"/>
    <property type="molecule type" value="Genomic_DNA"/>
</dbReference>
<organism evidence="3 4">
    <name type="scientific">Pieris macdunnoughi</name>
    <dbReference type="NCBI Taxonomy" id="345717"/>
    <lineage>
        <taxon>Eukaryota</taxon>
        <taxon>Metazoa</taxon>
        <taxon>Ecdysozoa</taxon>
        <taxon>Arthropoda</taxon>
        <taxon>Hexapoda</taxon>
        <taxon>Insecta</taxon>
        <taxon>Pterygota</taxon>
        <taxon>Neoptera</taxon>
        <taxon>Endopterygota</taxon>
        <taxon>Lepidoptera</taxon>
        <taxon>Glossata</taxon>
        <taxon>Ditrysia</taxon>
        <taxon>Papilionoidea</taxon>
        <taxon>Pieridae</taxon>
        <taxon>Pierinae</taxon>
        <taxon>Pieris</taxon>
    </lineage>
</organism>
<keyword evidence="1" id="KW-0472">Membrane</keyword>
<comment type="caution">
    <text evidence="3">The sequence shown here is derived from an EMBL/GenBank/DDBJ whole genome shotgun (WGS) entry which is preliminary data.</text>
</comment>
<keyword evidence="1" id="KW-0812">Transmembrane</keyword>
<sequence>MLKVYSRINQNFYPQKHLPNTYFGGSCTLGKTIHNTISLKFPQVAALKLPTNVVNINATEMGSDKLNMKIDITVQSDPYVNKYDCRGAVNLSSSMQSNVPSPFSGNHTHLGMPGSQWGQGYKYLSDNLQSAHYLTLRNEYRGIIGGIGTRKMSANASDTLSAKDKLKKAVKDYGATVIVFHVSISLMSLGICYVLVSSGVDLVAVMKYFNIGEGKLSNMITSNAGTFVIAYAIHKVLAPARIGITLTSTPFIVQYLRNKGILKATKVNKGGGN</sequence>
<dbReference type="PANTHER" id="PTHR21377:SF0">
    <property type="entry name" value="PROTEIN FAM210B, MITOCHONDRIAL"/>
    <property type="match status" value="1"/>
</dbReference>
<reference evidence="3" key="1">
    <citation type="submission" date="2021-02" db="EMBL/GenBank/DDBJ databases">
        <authorList>
            <person name="Steward A R."/>
        </authorList>
    </citation>
    <scope>NUCLEOTIDE SEQUENCE</scope>
</reference>
<keyword evidence="1" id="KW-1133">Transmembrane helix</keyword>
<feature type="transmembrane region" description="Helical" evidence="1">
    <location>
        <begin position="216"/>
        <end position="233"/>
    </location>
</feature>
<feature type="domain" description="DUF1279" evidence="2">
    <location>
        <begin position="165"/>
        <end position="251"/>
    </location>
</feature>
<dbReference type="AlphaFoldDB" id="A0A821M010"/>
<evidence type="ECO:0000256" key="1">
    <source>
        <dbReference type="SAM" id="Phobius"/>
    </source>
</evidence>
<protein>
    <recommendedName>
        <fullName evidence="2">DUF1279 domain-containing protein</fullName>
    </recommendedName>
</protein>
<evidence type="ECO:0000313" key="3">
    <source>
        <dbReference type="EMBL" id="CAF4760221.1"/>
    </source>
</evidence>
<gene>
    <name evidence="3" type="ORF">PMACD_LOCUS1259</name>
</gene>
<dbReference type="PANTHER" id="PTHR21377">
    <property type="entry name" value="PROTEIN FAM210B, MITOCHONDRIAL"/>
    <property type="match status" value="1"/>
</dbReference>
<evidence type="ECO:0000313" key="4">
    <source>
        <dbReference type="Proteomes" id="UP000663880"/>
    </source>
</evidence>
<dbReference type="PROSITE" id="PS51257">
    <property type="entry name" value="PROKAR_LIPOPROTEIN"/>
    <property type="match status" value="1"/>
</dbReference>
<evidence type="ECO:0000259" key="2">
    <source>
        <dbReference type="Pfam" id="PF06916"/>
    </source>
</evidence>
<keyword evidence="4" id="KW-1185">Reference proteome</keyword>
<dbReference type="InterPro" id="IPR009688">
    <property type="entry name" value="FAM210A/B-like_dom"/>
</dbReference>
<feature type="transmembrane region" description="Helical" evidence="1">
    <location>
        <begin position="173"/>
        <end position="196"/>
    </location>
</feature>
<name>A0A821M010_9NEOP</name>
<dbReference type="OrthoDB" id="426386at2759"/>
<proteinExistence type="predicted"/>
<dbReference type="Pfam" id="PF06916">
    <property type="entry name" value="FAM210A-B_dom"/>
    <property type="match status" value="1"/>
</dbReference>
<accession>A0A821M010</accession>